<evidence type="ECO:0000256" key="1">
    <source>
        <dbReference type="SAM" id="MobiDB-lite"/>
    </source>
</evidence>
<accession>A0A078ALP7</accession>
<sequence>MSDYSNGEESGSCDEEDEDKDSSEELYSEEDEDTEEKDENEDDDPEDDDLYSSDLEEADVSEFNSQLIQNPSEASNLSQLSKQSRSSIKNFTNENKVILNPEQHQLSQKLNLAQFNTLLLKAQRCINSSKQKERDFDNQKYSYHKALGYYKRALKVANTERDKARVYFYTGQAYFALAGVQFESEFRAKYIYL</sequence>
<feature type="compositionally biased region" description="Acidic residues" evidence="1">
    <location>
        <begin position="11"/>
        <end position="58"/>
    </location>
</feature>
<dbReference type="InParanoid" id="A0A078ALP7"/>
<organism evidence="2 3">
    <name type="scientific">Stylonychia lemnae</name>
    <name type="common">Ciliate</name>
    <dbReference type="NCBI Taxonomy" id="5949"/>
    <lineage>
        <taxon>Eukaryota</taxon>
        <taxon>Sar</taxon>
        <taxon>Alveolata</taxon>
        <taxon>Ciliophora</taxon>
        <taxon>Intramacronucleata</taxon>
        <taxon>Spirotrichea</taxon>
        <taxon>Stichotrichia</taxon>
        <taxon>Sporadotrichida</taxon>
        <taxon>Oxytrichidae</taxon>
        <taxon>Stylonychinae</taxon>
        <taxon>Stylonychia</taxon>
    </lineage>
</organism>
<name>A0A078ALP7_STYLE</name>
<evidence type="ECO:0000313" key="2">
    <source>
        <dbReference type="EMBL" id="CDW83154.1"/>
    </source>
</evidence>
<reference evidence="2 3" key="1">
    <citation type="submission" date="2014-06" db="EMBL/GenBank/DDBJ databases">
        <authorList>
            <person name="Swart Estienne"/>
        </authorList>
    </citation>
    <scope>NUCLEOTIDE SEQUENCE [LARGE SCALE GENOMIC DNA]</scope>
    <source>
        <strain evidence="2 3">130c</strain>
    </source>
</reference>
<protein>
    <submittedName>
        <fullName evidence="2">Uncharacterized protein</fullName>
    </submittedName>
</protein>
<feature type="region of interest" description="Disordered" evidence="1">
    <location>
        <begin position="1"/>
        <end position="58"/>
    </location>
</feature>
<gene>
    <name evidence="2" type="primary">Contig6640.g7101</name>
    <name evidence="2" type="ORF">STYLEM_12194</name>
</gene>
<dbReference type="AlphaFoldDB" id="A0A078ALP7"/>
<dbReference type="Proteomes" id="UP000039865">
    <property type="component" value="Unassembled WGS sequence"/>
</dbReference>
<proteinExistence type="predicted"/>
<dbReference type="EMBL" id="CCKQ01011579">
    <property type="protein sequence ID" value="CDW83154.1"/>
    <property type="molecule type" value="Genomic_DNA"/>
</dbReference>
<evidence type="ECO:0000313" key="3">
    <source>
        <dbReference type="Proteomes" id="UP000039865"/>
    </source>
</evidence>
<keyword evidence="3" id="KW-1185">Reference proteome</keyword>